<gene>
    <name evidence="3" type="ORF">GJ744_011600</name>
</gene>
<feature type="region of interest" description="Disordered" evidence="1">
    <location>
        <begin position="123"/>
        <end position="145"/>
    </location>
</feature>
<dbReference type="AlphaFoldDB" id="A0A8H7E3B0"/>
<dbReference type="PANTHER" id="PTHR17630">
    <property type="entry name" value="DIENELACTONE HYDROLASE"/>
    <property type="match status" value="1"/>
</dbReference>
<dbReference type="OrthoDB" id="17560at2759"/>
<evidence type="ECO:0000259" key="2">
    <source>
        <dbReference type="Pfam" id="PF01738"/>
    </source>
</evidence>
<evidence type="ECO:0000256" key="1">
    <source>
        <dbReference type="SAM" id="MobiDB-lite"/>
    </source>
</evidence>
<feature type="domain" description="Dienelactone hydrolase" evidence="2">
    <location>
        <begin position="72"/>
        <end position="222"/>
    </location>
</feature>
<name>A0A8H7E3B0_9EURO</name>
<feature type="compositionally biased region" description="Low complexity" evidence="1">
    <location>
        <begin position="130"/>
        <end position="145"/>
    </location>
</feature>
<feature type="region of interest" description="Disordered" evidence="1">
    <location>
        <begin position="1"/>
        <end position="65"/>
    </location>
</feature>
<dbReference type="PANTHER" id="PTHR17630:SF80">
    <property type="entry name" value="DIENELACTONE HYDROLASE DOMAIN-CONTAINING PROTEIN"/>
    <property type="match status" value="1"/>
</dbReference>
<evidence type="ECO:0000313" key="4">
    <source>
        <dbReference type="Proteomes" id="UP000606974"/>
    </source>
</evidence>
<evidence type="ECO:0000313" key="3">
    <source>
        <dbReference type="EMBL" id="KAF7506563.1"/>
    </source>
</evidence>
<dbReference type="Gene3D" id="3.40.50.1820">
    <property type="entry name" value="alpha/beta hydrolase"/>
    <property type="match status" value="1"/>
</dbReference>
<feature type="compositionally biased region" description="Polar residues" evidence="1">
    <location>
        <begin position="19"/>
        <end position="39"/>
    </location>
</feature>
<dbReference type="Pfam" id="PF01738">
    <property type="entry name" value="DLH"/>
    <property type="match status" value="2"/>
</dbReference>
<dbReference type="GO" id="GO:0016787">
    <property type="term" value="F:hydrolase activity"/>
    <property type="evidence" value="ECO:0007669"/>
    <property type="project" value="InterPro"/>
</dbReference>
<dbReference type="Proteomes" id="UP000606974">
    <property type="component" value="Unassembled WGS sequence"/>
</dbReference>
<dbReference type="EMBL" id="JAACFV010000084">
    <property type="protein sequence ID" value="KAF7506563.1"/>
    <property type="molecule type" value="Genomic_DNA"/>
</dbReference>
<dbReference type="SUPFAM" id="SSF53474">
    <property type="entry name" value="alpha/beta-Hydrolases"/>
    <property type="match status" value="1"/>
</dbReference>
<feature type="compositionally biased region" description="Polar residues" evidence="1">
    <location>
        <begin position="51"/>
        <end position="62"/>
    </location>
</feature>
<protein>
    <recommendedName>
        <fullName evidence="2">Dienelactone hydrolase domain-containing protein</fullName>
    </recommendedName>
</protein>
<organism evidence="3 4">
    <name type="scientific">Endocarpon pusillum</name>
    <dbReference type="NCBI Taxonomy" id="364733"/>
    <lineage>
        <taxon>Eukaryota</taxon>
        <taxon>Fungi</taxon>
        <taxon>Dikarya</taxon>
        <taxon>Ascomycota</taxon>
        <taxon>Pezizomycotina</taxon>
        <taxon>Eurotiomycetes</taxon>
        <taxon>Chaetothyriomycetidae</taxon>
        <taxon>Verrucariales</taxon>
        <taxon>Verrucariaceae</taxon>
        <taxon>Endocarpon</taxon>
    </lineage>
</organism>
<proteinExistence type="predicted"/>
<dbReference type="InterPro" id="IPR002925">
    <property type="entry name" value="Dienelactn_hydro"/>
</dbReference>
<feature type="domain" description="Dienelactone hydrolase" evidence="2">
    <location>
        <begin position="241"/>
        <end position="337"/>
    </location>
</feature>
<reference evidence="3" key="1">
    <citation type="submission" date="2020-02" db="EMBL/GenBank/DDBJ databases">
        <authorList>
            <person name="Palmer J.M."/>
        </authorList>
    </citation>
    <scope>NUCLEOTIDE SEQUENCE</scope>
    <source>
        <strain evidence="3">EPUS1.4</strain>
        <tissue evidence="3">Thallus</tissue>
    </source>
</reference>
<keyword evidence="4" id="KW-1185">Reference proteome</keyword>
<dbReference type="InterPro" id="IPR029058">
    <property type="entry name" value="AB_hydrolase_fold"/>
</dbReference>
<accession>A0A8H7E3B0</accession>
<sequence>MSSSPPLATKTPESDAQEPATTTISTSVFPQDSLAQSGPSMGGMDAHCTTDRPSPSSQTPTGELTKFNDDIDVYISKPADYPHSPSKLLLLLTPGTGVKSTNNQLQADRYAGEGFVVVMPDQFGGDPAPNTTASAAESGSNGSEENVSLIEQVKLRAAETAKSFMIDMWLARHTPEKVVPILHKVLESAKDEFADAVANGGGVYAAGYCFGGKYVMMLAGKQQGSETEGKDEEAGKTDRRPLIKAGAIAHATLVTREDMTAIEAPVSMVCVENDQLFPEDILKEGRKHLQDQNIDHEIKTYPGVPHGFAVVGEYENPKIKDAQTAAFEQMLSWLKTH</sequence>
<comment type="caution">
    <text evidence="3">The sequence shown here is derived from an EMBL/GenBank/DDBJ whole genome shotgun (WGS) entry which is preliminary data.</text>
</comment>